<dbReference type="EMBL" id="QSBM01000038">
    <property type="protein sequence ID" value="RGX20666.1"/>
    <property type="molecule type" value="Genomic_DNA"/>
</dbReference>
<proteinExistence type="predicted"/>
<dbReference type="PANTHER" id="PTHR13794">
    <property type="entry name" value="ENOLASE SUPERFAMILY, MANDELATE RACEMASE"/>
    <property type="match status" value="1"/>
</dbReference>
<dbReference type="OrthoDB" id="9775391at2"/>
<feature type="domain" description="Mandelate racemase/muconate lactonizing enzyme C-terminal" evidence="4">
    <location>
        <begin position="137"/>
        <end position="234"/>
    </location>
</feature>
<dbReference type="GO" id="GO:0009063">
    <property type="term" value="P:amino acid catabolic process"/>
    <property type="evidence" value="ECO:0007669"/>
    <property type="project" value="InterPro"/>
</dbReference>
<dbReference type="GO" id="GO:0016836">
    <property type="term" value="F:hydro-lyase activity"/>
    <property type="evidence" value="ECO:0007669"/>
    <property type="project" value="TreeGrafter"/>
</dbReference>
<comment type="caution">
    <text evidence="5">The sequence shown here is derived from an EMBL/GenBank/DDBJ whole genome shotgun (WGS) entry which is preliminary data.</text>
</comment>
<keyword evidence="2" id="KW-0479">Metal-binding</keyword>
<evidence type="ECO:0000256" key="2">
    <source>
        <dbReference type="ARBA" id="ARBA00022723"/>
    </source>
</evidence>
<reference evidence="5 6" key="1">
    <citation type="submission" date="2018-08" db="EMBL/GenBank/DDBJ databases">
        <title>A genome reference for cultivated species of the human gut microbiota.</title>
        <authorList>
            <person name="Zou Y."/>
            <person name="Xue W."/>
            <person name="Luo G."/>
        </authorList>
    </citation>
    <scope>NUCLEOTIDE SEQUENCE [LARGE SCALE GENOMIC DNA]</scope>
    <source>
        <strain evidence="5 6">AF04-15</strain>
    </source>
</reference>
<protein>
    <submittedName>
        <fullName evidence="5">Mandelate racemase/muconate lactonizing enzyme family protein</fullName>
    </submittedName>
</protein>
<dbReference type="InterPro" id="IPR013342">
    <property type="entry name" value="Mandelate_racemase_C"/>
</dbReference>
<evidence type="ECO:0000259" key="4">
    <source>
        <dbReference type="SMART" id="SM00922"/>
    </source>
</evidence>
<evidence type="ECO:0000313" key="6">
    <source>
        <dbReference type="Proteomes" id="UP000283880"/>
    </source>
</evidence>
<name>A0A413F6S9_9FIRM</name>
<dbReference type="Pfam" id="PF13378">
    <property type="entry name" value="MR_MLE_C"/>
    <property type="match status" value="1"/>
</dbReference>
<gene>
    <name evidence="5" type="ORF">DWV29_27640</name>
</gene>
<dbReference type="InterPro" id="IPR029065">
    <property type="entry name" value="Enolase_C-like"/>
</dbReference>
<organism evidence="5 6">
    <name type="scientific">Enterocloster asparagiformis</name>
    <dbReference type="NCBI Taxonomy" id="333367"/>
    <lineage>
        <taxon>Bacteria</taxon>
        <taxon>Bacillati</taxon>
        <taxon>Bacillota</taxon>
        <taxon>Clostridia</taxon>
        <taxon>Lachnospirales</taxon>
        <taxon>Lachnospiraceae</taxon>
        <taxon>Enterocloster</taxon>
    </lineage>
</organism>
<dbReference type="Pfam" id="PF02746">
    <property type="entry name" value="MR_MLE_N"/>
    <property type="match status" value="1"/>
</dbReference>
<dbReference type="InterPro" id="IPR029017">
    <property type="entry name" value="Enolase-like_N"/>
</dbReference>
<sequence length="358" mass="40126">MKITDVRVERYRWPKEKPIANGKHVYTHNELNLLIIDTDAGVSGYGCSWAIEFAESMGKAIIGEDPLNHERLWQKIYVPKFIGRRGTSCKTVSAIDIALWDIKAKVAGMPLYRLLGGFRERIPCYVAGGYYAENKGITQLQKEMEEYVSWGIRAVKMKVGALSLKEDARRVQAVRQVLGDDVKLMLDANCAYRFFEAIEFSRMVEEYRPYWLEEPVDADDYDGYRKVAAKSNIPIAAGENEVTRFGFRDLINTQAVSILNPDAASLGGVTEFMKIAGYADANGLVMSPHGQQQLHVHLDCAAPNVNLAEFYPPQYDAKVYEAFVNPVVFNKDGTVSPSQAPGAGLDINRELLAPYRIQ</sequence>
<dbReference type="Proteomes" id="UP000283880">
    <property type="component" value="Unassembled WGS sequence"/>
</dbReference>
<dbReference type="PROSITE" id="PS00909">
    <property type="entry name" value="MR_MLE_2"/>
    <property type="match status" value="1"/>
</dbReference>
<dbReference type="SMART" id="SM00922">
    <property type="entry name" value="MR_MLE"/>
    <property type="match status" value="1"/>
</dbReference>
<keyword evidence="3" id="KW-0460">Magnesium</keyword>
<dbReference type="InterPro" id="IPR018110">
    <property type="entry name" value="Mandel_Rmase/mucon_lact_enz_CS"/>
</dbReference>
<dbReference type="InterPro" id="IPR036849">
    <property type="entry name" value="Enolase-like_C_sf"/>
</dbReference>
<dbReference type="SUPFAM" id="SSF51604">
    <property type="entry name" value="Enolase C-terminal domain-like"/>
    <property type="match status" value="1"/>
</dbReference>
<evidence type="ECO:0000256" key="1">
    <source>
        <dbReference type="ARBA" id="ARBA00001946"/>
    </source>
</evidence>
<dbReference type="PROSITE" id="PS00908">
    <property type="entry name" value="MR_MLE_1"/>
    <property type="match status" value="1"/>
</dbReference>
<dbReference type="RefSeq" id="WP_007708330.1">
    <property type="nucleotide sequence ID" value="NZ_BAABXR010000003.1"/>
</dbReference>
<dbReference type="GO" id="GO:0016052">
    <property type="term" value="P:carbohydrate catabolic process"/>
    <property type="evidence" value="ECO:0007669"/>
    <property type="project" value="TreeGrafter"/>
</dbReference>
<dbReference type="CDD" id="cd03316">
    <property type="entry name" value="MR_like"/>
    <property type="match status" value="1"/>
</dbReference>
<dbReference type="GO" id="GO:0000287">
    <property type="term" value="F:magnesium ion binding"/>
    <property type="evidence" value="ECO:0007669"/>
    <property type="project" value="TreeGrafter"/>
</dbReference>
<dbReference type="Gene3D" id="3.30.390.10">
    <property type="entry name" value="Enolase-like, N-terminal domain"/>
    <property type="match status" value="1"/>
</dbReference>
<dbReference type="SFLD" id="SFLDG00179">
    <property type="entry name" value="mandelate_racemase"/>
    <property type="match status" value="1"/>
</dbReference>
<dbReference type="SFLD" id="SFLDS00001">
    <property type="entry name" value="Enolase"/>
    <property type="match status" value="1"/>
</dbReference>
<dbReference type="PANTHER" id="PTHR13794:SF58">
    <property type="entry name" value="MITOCHONDRIAL ENOLASE SUPERFAMILY MEMBER 1"/>
    <property type="match status" value="1"/>
</dbReference>
<comment type="cofactor">
    <cofactor evidence="1">
        <name>Mg(2+)</name>
        <dbReference type="ChEBI" id="CHEBI:18420"/>
    </cofactor>
</comment>
<dbReference type="InterPro" id="IPR013341">
    <property type="entry name" value="Mandelate_racemase_N_dom"/>
</dbReference>
<dbReference type="AlphaFoldDB" id="A0A413F6S9"/>
<evidence type="ECO:0000256" key="3">
    <source>
        <dbReference type="ARBA" id="ARBA00022842"/>
    </source>
</evidence>
<dbReference type="SUPFAM" id="SSF54826">
    <property type="entry name" value="Enolase N-terminal domain-like"/>
    <property type="match status" value="1"/>
</dbReference>
<dbReference type="Gene3D" id="3.20.20.120">
    <property type="entry name" value="Enolase-like C-terminal domain"/>
    <property type="match status" value="1"/>
</dbReference>
<evidence type="ECO:0000313" key="5">
    <source>
        <dbReference type="EMBL" id="RGX20666.1"/>
    </source>
</evidence>
<accession>A0A413F6S9</accession>
<dbReference type="InterPro" id="IPR046945">
    <property type="entry name" value="RHMD-like"/>
</dbReference>